<dbReference type="GO" id="GO:0009063">
    <property type="term" value="P:amino acid catabolic process"/>
    <property type="evidence" value="ECO:0007669"/>
    <property type="project" value="TreeGrafter"/>
</dbReference>
<comment type="caution">
    <text evidence="2">The sequence shown here is derived from an EMBL/GenBank/DDBJ whole genome shotgun (WGS) entry which is preliminary data.</text>
</comment>
<dbReference type="InterPro" id="IPR050281">
    <property type="entry name" value="Flavin_monoamine_oxidase"/>
</dbReference>
<reference evidence="2 3" key="1">
    <citation type="submission" date="2018-10" db="EMBL/GenBank/DDBJ databases">
        <title>Bacillus Keqinensis sp. nov., a moderately halophilic bacterium isolated from a saline-alkaline lake.</title>
        <authorList>
            <person name="Wang H."/>
        </authorList>
    </citation>
    <scope>NUCLEOTIDE SEQUENCE [LARGE SCALE GENOMIC DNA]</scope>
    <source>
        <strain evidence="2 3">KQ-3</strain>
    </source>
</reference>
<accession>A0A3M7TYE1</accession>
<dbReference type="EMBL" id="RHIB01000001">
    <property type="protein sequence ID" value="RNA70640.1"/>
    <property type="molecule type" value="Genomic_DNA"/>
</dbReference>
<evidence type="ECO:0000313" key="2">
    <source>
        <dbReference type="EMBL" id="RNA70640.1"/>
    </source>
</evidence>
<dbReference type="InterPro" id="IPR002937">
    <property type="entry name" value="Amino_oxidase"/>
</dbReference>
<dbReference type="PANTHER" id="PTHR10742:SF342">
    <property type="entry name" value="AMINE OXIDASE"/>
    <property type="match status" value="1"/>
</dbReference>
<evidence type="ECO:0000313" key="3">
    <source>
        <dbReference type="Proteomes" id="UP000278746"/>
    </source>
</evidence>
<dbReference type="Pfam" id="PF01593">
    <property type="entry name" value="Amino_oxidase"/>
    <property type="match status" value="1"/>
</dbReference>
<dbReference type="Gene3D" id="1.20.1440.240">
    <property type="match status" value="1"/>
</dbReference>
<dbReference type="GO" id="GO:0001716">
    <property type="term" value="F:L-amino-acid oxidase activity"/>
    <property type="evidence" value="ECO:0007669"/>
    <property type="project" value="TreeGrafter"/>
</dbReference>
<feature type="domain" description="Amine oxidase" evidence="1">
    <location>
        <begin position="1"/>
        <end position="447"/>
    </location>
</feature>
<evidence type="ECO:0000259" key="1">
    <source>
        <dbReference type="Pfam" id="PF01593"/>
    </source>
</evidence>
<dbReference type="OrthoDB" id="25353at2"/>
<dbReference type="Proteomes" id="UP000278746">
    <property type="component" value="Unassembled WGS sequence"/>
</dbReference>
<dbReference type="AlphaFoldDB" id="A0A3M7TYE1"/>
<dbReference type="Gene3D" id="3.50.50.60">
    <property type="entry name" value="FAD/NAD(P)-binding domain"/>
    <property type="match status" value="1"/>
</dbReference>
<sequence>MAGLTAAYLLKNAGHDVTVLEGNTRVGGRVYTVREPFSEGNYWEAGAMRIPEHHYLVRELADKFDLTLIPYISSTDNDLIYVNNRLVRQYEYDENPGLVNFGLEKDERDQTAGELLENALKPFYTLYMNSTEEEQQRLNEQFEPYSMESFLRDNPFGGSLSEDAVHMIKVLLGIVGFPEMSFIDTFKAIITTTFSDVAFSQIKGGNDQIATALRAQVEDNVVLGQKVIRVIQNDTGVEVVTRGADGTEYVYEGDLLISTIPFSAFQFIDIVPRESIAPDKWRVIQTLPYVPSHKVGLEFSEKFWEEDGMEGGSLTTDLPYQFIFYPSSAIGEPGGGIIQGTYSWGDSARLWTSLSPEERVREALDFVAAIHGQKVYDTFIQGVSYNWDENPFSAGCFSLYAPYQSASYPEIIIRPEGRIHFAGEHTSELHAWIEGAVDSGVRVAKEINNG</sequence>
<protein>
    <submittedName>
        <fullName evidence="2">Flavin monoamine oxidase family protein</fullName>
    </submittedName>
</protein>
<proteinExistence type="predicted"/>
<gene>
    <name evidence="2" type="ORF">EBO34_08725</name>
</gene>
<dbReference type="PANTHER" id="PTHR10742">
    <property type="entry name" value="FLAVIN MONOAMINE OXIDASE"/>
    <property type="match status" value="1"/>
</dbReference>
<dbReference type="Gene3D" id="3.90.660.10">
    <property type="match status" value="1"/>
</dbReference>
<dbReference type="SUPFAM" id="SSF54373">
    <property type="entry name" value="FAD-linked reductases, C-terminal domain"/>
    <property type="match status" value="1"/>
</dbReference>
<name>A0A3M7TYE1_9BACI</name>
<dbReference type="InterPro" id="IPR036188">
    <property type="entry name" value="FAD/NAD-bd_sf"/>
</dbReference>
<dbReference type="SUPFAM" id="SSF51905">
    <property type="entry name" value="FAD/NAD(P)-binding domain"/>
    <property type="match status" value="1"/>
</dbReference>
<keyword evidence="3" id="KW-1185">Reference proteome</keyword>
<organism evidence="2 3">
    <name type="scientific">Alteribacter keqinensis</name>
    <dbReference type="NCBI Taxonomy" id="2483800"/>
    <lineage>
        <taxon>Bacteria</taxon>
        <taxon>Bacillati</taxon>
        <taxon>Bacillota</taxon>
        <taxon>Bacilli</taxon>
        <taxon>Bacillales</taxon>
        <taxon>Bacillaceae</taxon>
        <taxon>Alteribacter</taxon>
    </lineage>
</organism>